<evidence type="ECO:0000313" key="2">
    <source>
        <dbReference type="Proteomes" id="UP000730482"/>
    </source>
</evidence>
<accession>A0ABS5KQL7</accession>
<dbReference type="EMBL" id="JAAFYZ010000047">
    <property type="protein sequence ID" value="MBS2548343.1"/>
    <property type="molecule type" value="Genomic_DNA"/>
</dbReference>
<proteinExistence type="predicted"/>
<comment type="caution">
    <text evidence="1">The sequence shown here is derived from an EMBL/GenBank/DDBJ whole genome shotgun (WGS) entry which is preliminary data.</text>
</comment>
<dbReference type="Proteomes" id="UP000730482">
    <property type="component" value="Unassembled WGS sequence"/>
</dbReference>
<evidence type="ECO:0000313" key="1">
    <source>
        <dbReference type="EMBL" id="MBS2548343.1"/>
    </source>
</evidence>
<gene>
    <name evidence="1" type="ORF">KGQ19_15870</name>
</gene>
<protein>
    <submittedName>
        <fullName evidence="1">Uncharacterized protein</fullName>
    </submittedName>
</protein>
<name>A0ABS5KQL7_9ACTN</name>
<organism evidence="1 2">
    <name type="scientific">Catenulispora pinistramenti</name>
    <dbReference type="NCBI Taxonomy" id="2705254"/>
    <lineage>
        <taxon>Bacteria</taxon>
        <taxon>Bacillati</taxon>
        <taxon>Actinomycetota</taxon>
        <taxon>Actinomycetes</taxon>
        <taxon>Catenulisporales</taxon>
        <taxon>Catenulisporaceae</taxon>
        <taxon>Catenulispora</taxon>
    </lineage>
</organism>
<reference evidence="1 2" key="1">
    <citation type="submission" date="2020-02" db="EMBL/GenBank/DDBJ databases">
        <title>Acidophilic actinobacteria isolated from forest soil.</title>
        <authorList>
            <person name="Golinska P."/>
        </authorList>
    </citation>
    <scope>NUCLEOTIDE SEQUENCE [LARGE SCALE GENOMIC DNA]</scope>
    <source>
        <strain evidence="1 2">NL8</strain>
    </source>
</reference>
<sequence length="144" mass="15480">MPRTTVVDRPDFHAWRAYRAVVDAEAAVEQTAVFQFHPEGRGRGHVGVWIHGGPAAGVRIGAVLTTYREFTDPAAGSVRRRPGYTAVADAMVANGTVSPAAPIITGLDSRTAAAALLYGRWIERRARHLVGIVAGERHEARALC</sequence>
<dbReference type="RefSeq" id="WP_212009930.1">
    <property type="nucleotide sequence ID" value="NZ_JAAFYZ010000047.1"/>
</dbReference>
<keyword evidence="2" id="KW-1185">Reference proteome</keyword>